<keyword evidence="3" id="KW-1185">Reference proteome</keyword>
<dbReference type="InterPro" id="IPR041657">
    <property type="entry name" value="HTH_17"/>
</dbReference>
<dbReference type="Pfam" id="PF12728">
    <property type="entry name" value="HTH_17"/>
    <property type="match status" value="1"/>
</dbReference>
<feature type="domain" description="Helix-turn-helix" evidence="1">
    <location>
        <begin position="70"/>
        <end position="116"/>
    </location>
</feature>
<name>A0A5B8VHM2_9BACT</name>
<proteinExistence type="predicted"/>
<dbReference type="InterPro" id="IPR010093">
    <property type="entry name" value="SinI_DNA-bd"/>
</dbReference>
<dbReference type="EMBL" id="CP042435">
    <property type="protein sequence ID" value="QEC70106.1"/>
    <property type="molecule type" value="Genomic_DNA"/>
</dbReference>
<protein>
    <submittedName>
        <fullName evidence="2">Helix-turn-helix domain-containing protein</fullName>
    </submittedName>
</protein>
<accession>A0A5B8VHM2</accession>
<reference evidence="2 3" key="1">
    <citation type="journal article" date="2016" name="Int. J. Syst. Evol. Microbiol.">
        <title>Panacibacter ginsenosidivorans gen. nov., sp. nov., with ginsenoside converting activity isolated from soil of a ginseng field.</title>
        <authorList>
            <person name="Siddiqi M.Z."/>
            <person name="Muhammad Shafi S."/>
            <person name="Choi K.D."/>
            <person name="Im W.T."/>
        </authorList>
    </citation>
    <scope>NUCLEOTIDE SEQUENCE [LARGE SCALE GENOMIC DNA]</scope>
    <source>
        <strain evidence="2 3">Gsoil1550</strain>
    </source>
</reference>
<evidence type="ECO:0000259" key="1">
    <source>
        <dbReference type="Pfam" id="PF12728"/>
    </source>
</evidence>
<organism evidence="2 3">
    <name type="scientific">Panacibacter ginsenosidivorans</name>
    <dbReference type="NCBI Taxonomy" id="1813871"/>
    <lineage>
        <taxon>Bacteria</taxon>
        <taxon>Pseudomonadati</taxon>
        <taxon>Bacteroidota</taxon>
        <taxon>Chitinophagia</taxon>
        <taxon>Chitinophagales</taxon>
        <taxon>Chitinophagaceae</taxon>
        <taxon>Panacibacter</taxon>
    </lineage>
</organism>
<dbReference type="GO" id="GO:0003677">
    <property type="term" value="F:DNA binding"/>
    <property type="evidence" value="ECO:0007669"/>
    <property type="project" value="InterPro"/>
</dbReference>
<evidence type="ECO:0000313" key="3">
    <source>
        <dbReference type="Proteomes" id="UP000321533"/>
    </source>
</evidence>
<sequence>MSSNIRLEKTCNFCGNHFTAKTTVTQFCSDNCAKRAYKQRKRSAKIETAIQEEKQKVTASFNPVVVQKDFLSIDETCQLLGASRWTIYRLIDKGQLKAGKLGSRTIISRVAIDNLFNTSVV</sequence>
<dbReference type="KEGG" id="pgin:FRZ67_02145"/>
<dbReference type="OrthoDB" id="1003442at2"/>
<evidence type="ECO:0000313" key="2">
    <source>
        <dbReference type="EMBL" id="QEC70106.1"/>
    </source>
</evidence>
<gene>
    <name evidence="2" type="ORF">FRZ67_02145</name>
</gene>
<dbReference type="NCBIfam" id="TIGR01764">
    <property type="entry name" value="excise"/>
    <property type="match status" value="1"/>
</dbReference>
<dbReference type="AlphaFoldDB" id="A0A5B8VHM2"/>
<dbReference type="Proteomes" id="UP000321533">
    <property type="component" value="Chromosome"/>
</dbReference>